<feature type="compositionally biased region" description="Acidic residues" evidence="1">
    <location>
        <begin position="153"/>
        <end position="172"/>
    </location>
</feature>
<organism evidence="2 3">
    <name type="scientific">Serilophus lunatus</name>
    <name type="common">silver-breasted broadbill</name>
    <dbReference type="NCBI Taxonomy" id="239386"/>
    <lineage>
        <taxon>Eukaryota</taxon>
        <taxon>Metazoa</taxon>
        <taxon>Chordata</taxon>
        <taxon>Craniata</taxon>
        <taxon>Vertebrata</taxon>
        <taxon>Euteleostomi</taxon>
        <taxon>Archelosauria</taxon>
        <taxon>Archosauria</taxon>
        <taxon>Dinosauria</taxon>
        <taxon>Saurischia</taxon>
        <taxon>Theropoda</taxon>
        <taxon>Coelurosauria</taxon>
        <taxon>Aves</taxon>
        <taxon>Neognathae</taxon>
        <taxon>Neoaves</taxon>
        <taxon>Telluraves</taxon>
        <taxon>Australaves</taxon>
        <taxon>Passeriformes</taxon>
        <taxon>Eurylaimidae</taxon>
        <taxon>Serilophus</taxon>
    </lineage>
</organism>
<feature type="non-terminal residue" evidence="2">
    <location>
        <position position="1"/>
    </location>
</feature>
<keyword evidence="3" id="KW-1185">Reference proteome</keyword>
<name>A0A7L1CI04_9PASS</name>
<comment type="caution">
    <text evidence="2">The sequence shown here is derived from an EMBL/GenBank/DDBJ whole genome shotgun (WGS) entry which is preliminary data.</text>
</comment>
<evidence type="ECO:0000313" key="2">
    <source>
        <dbReference type="EMBL" id="NXM65632.1"/>
    </source>
</evidence>
<sequence length="299" mass="31735">MSPLAKKKLLAQVSEAESLRCPGGRWPRSDPGPAQRSPEASGAQEAAGNEAGPTSSTSPGRMDPHGCQEGGPAPTVFTGTFHAYGTEGLRAGGAHPLWGCFSNLQELLEQPPAFPGPERPQEPRGRAWGSWGPAVSAWVPPGAGMAPRAGQKEEEEDEEEDEEEEDEEDEEPFGPSAKLRAVDPEGRDLAPSCHQGLPKPKAVVATPAFAALHFPAGFGNPMEHPKTQGVPLAPNPFVIPAFPSPLVVGSTPPSELCRPLPAGPGHFSASYGNSLRHRLYPWHGHHPYGSPAFHRHTEL</sequence>
<dbReference type="Proteomes" id="UP000553648">
    <property type="component" value="Unassembled WGS sequence"/>
</dbReference>
<reference evidence="2 3" key="1">
    <citation type="submission" date="2019-09" db="EMBL/GenBank/DDBJ databases">
        <title>Bird 10,000 Genomes (B10K) Project - Family phase.</title>
        <authorList>
            <person name="Zhang G."/>
        </authorList>
    </citation>
    <scope>NUCLEOTIDE SEQUENCE [LARGE SCALE GENOMIC DNA]</scope>
    <source>
        <strain evidence="2">B10K-DU-002-03</strain>
        <tissue evidence="2">Muscle</tissue>
    </source>
</reference>
<dbReference type="OrthoDB" id="1938591at2759"/>
<feature type="region of interest" description="Disordered" evidence="1">
    <location>
        <begin position="1"/>
        <end position="74"/>
    </location>
</feature>
<evidence type="ECO:0000256" key="1">
    <source>
        <dbReference type="SAM" id="MobiDB-lite"/>
    </source>
</evidence>
<gene>
    <name evidence="2" type="primary">Arid5a_0</name>
    <name evidence="2" type="ORF">SERLUN_R13237</name>
</gene>
<feature type="region of interest" description="Disordered" evidence="1">
    <location>
        <begin position="137"/>
        <end position="181"/>
    </location>
</feature>
<dbReference type="EMBL" id="VXBA01000219">
    <property type="protein sequence ID" value="NXM65632.1"/>
    <property type="molecule type" value="Genomic_DNA"/>
</dbReference>
<dbReference type="AlphaFoldDB" id="A0A7L1CI04"/>
<proteinExistence type="predicted"/>
<evidence type="ECO:0000313" key="3">
    <source>
        <dbReference type="Proteomes" id="UP000553648"/>
    </source>
</evidence>
<accession>A0A7L1CI04</accession>
<protein>
    <submittedName>
        <fullName evidence="2">ARI5A protein</fullName>
    </submittedName>
</protein>
<feature type="non-terminal residue" evidence="2">
    <location>
        <position position="299"/>
    </location>
</feature>